<reference evidence="2" key="1">
    <citation type="submission" date="2017-09" db="EMBL/GenBank/DDBJ databases">
        <title>Depth-based differentiation of microbial function through sediment-hosted aquifers and enrichment of novel symbionts in the deep terrestrial subsurface.</title>
        <authorList>
            <person name="Probst A.J."/>
            <person name="Ladd B."/>
            <person name="Jarett J.K."/>
            <person name="Geller-Mcgrath D.E."/>
            <person name="Sieber C.M.K."/>
            <person name="Emerson J.B."/>
            <person name="Anantharaman K."/>
            <person name="Thomas B.C."/>
            <person name="Malmstrom R."/>
            <person name="Stieglmeier M."/>
            <person name="Klingl A."/>
            <person name="Woyke T."/>
            <person name="Ryan C.M."/>
            <person name="Banfield J.F."/>
        </authorList>
    </citation>
    <scope>NUCLEOTIDE SEQUENCE [LARGE SCALE GENOMIC DNA]</scope>
</reference>
<proteinExistence type="predicted"/>
<protein>
    <submittedName>
        <fullName evidence="1">Uncharacterized protein</fullName>
    </submittedName>
</protein>
<evidence type="ECO:0000313" key="2">
    <source>
        <dbReference type="Proteomes" id="UP000230843"/>
    </source>
</evidence>
<accession>A0A2M7Z7P7</accession>
<dbReference type="EMBL" id="PFVJ01000010">
    <property type="protein sequence ID" value="PJA90385.1"/>
    <property type="molecule type" value="Genomic_DNA"/>
</dbReference>
<dbReference type="AlphaFoldDB" id="A0A2M7Z7P7"/>
<organism evidence="1 2">
    <name type="scientific">Candidatus Magasanikbacteria bacterium CG_4_9_14_3_um_filter_32_9</name>
    <dbReference type="NCBI Taxonomy" id="1974644"/>
    <lineage>
        <taxon>Bacteria</taxon>
        <taxon>Candidatus Magasanikiibacteriota</taxon>
    </lineage>
</organism>
<comment type="caution">
    <text evidence="1">The sequence shown here is derived from an EMBL/GenBank/DDBJ whole genome shotgun (WGS) entry which is preliminary data.</text>
</comment>
<dbReference type="Proteomes" id="UP000230843">
    <property type="component" value="Unassembled WGS sequence"/>
</dbReference>
<sequence>MKTLCNIFGHKHFDGKSYVDPCLRCKKSFLDSNKKGNYTLWCKIFGHSLCYRGDWISSFYCRHCHQDREYCYKPDNL</sequence>
<gene>
    <name evidence="1" type="ORF">CO137_00390</name>
</gene>
<name>A0A2M7Z7P7_9BACT</name>
<evidence type="ECO:0000313" key="1">
    <source>
        <dbReference type="EMBL" id="PJA90385.1"/>
    </source>
</evidence>